<dbReference type="InterPro" id="IPR042070">
    <property type="entry name" value="PucR_C-HTH_sf"/>
</dbReference>
<dbReference type="Pfam" id="PF13556">
    <property type="entry name" value="HTH_30"/>
    <property type="match status" value="1"/>
</dbReference>
<dbReference type="InterPro" id="IPR025736">
    <property type="entry name" value="PucR_C-HTH_dom"/>
</dbReference>
<dbReference type="Pfam" id="PF07905">
    <property type="entry name" value="PucR"/>
    <property type="match status" value="1"/>
</dbReference>
<feature type="domain" description="PucR C-terminal helix-turn-helix" evidence="2">
    <location>
        <begin position="458"/>
        <end position="516"/>
    </location>
</feature>
<dbReference type="InterPro" id="IPR012914">
    <property type="entry name" value="PucR_dom"/>
</dbReference>
<comment type="caution">
    <text evidence="3">The sequence shown here is derived from an EMBL/GenBank/DDBJ whole genome shotgun (WGS) entry which is preliminary data.</text>
</comment>
<dbReference type="Gene3D" id="1.10.10.2840">
    <property type="entry name" value="PucR C-terminal helix-turn-helix domain"/>
    <property type="match status" value="1"/>
</dbReference>
<keyword evidence="4" id="KW-1185">Reference proteome</keyword>
<dbReference type="PANTHER" id="PTHR33744">
    <property type="entry name" value="CARBOHYDRATE DIACID REGULATOR"/>
    <property type="match status" value="1"/>
</dbReference>
<organism evidence="3 4">
    <name type="scientific">Phytoactinopolyspora alkaliphila</name>
    <dbReference type="NCBI Taxonomy" id="1783498"/>
    <lineage>
        <taxon>Bacteria</taxon>
        <taxon>Bacillati</taxon>
        <taxon>Actinomycetota</taxon>
        <taxon>Actinomycetes</taxon>
        <taxon>Jiangellales</taxon>
        <taxon>Jiangellaceae</taxon>
        <taxon>Phytoactinopolyspora</taxon>
    </lineage>
</organism>
<evidence type="ECO:0000313" key="4">
    <source>
        <dbReference type="Proteomes" id="UP000469185"/>
    </source>
</evidence>
<evidence type="ECO:0000313" key="3">
    <source>
        <dbReference type="EMBL" id="NED98263.1"/>
    </source>
</evidence>
<evidence type="ECO:0000259" key="2">
    <source>
        <dbReference type="Pfam" id="PF13556"/>
    </source>
</evidence>
<dbReference type="PANTHER" id="PTHR33744:SF1">
    <property type="entry name" value="DNA-BINDING TRANSCRIPTIONAL ACTIVATOR ADER"/>
    <property type="match status" value="1"/>
</dbReference>
<evidence type="ECO:0000259" key="1">
    <source>
        <dbReference type="Pfam" id="PF07905"/>
    </source>
</evidence>
<gene>
    <name evidence="3" type="ORF">G1H11_23460</name>
</gene>
<protein>
    <recommendedName>
        <fullName evidence="5">PucR family transcriptional regulator</fullName>
    </recommendedName>
</protein>
<proteinExistence type="predicted"/>
<dbReference type="Proteomes" id="UP000469185">
    <property type="component" value="Unassembled WGS sequence"/>
</dbReference>
<feature type="domain" description="Purine catabolism PurC-like" evidence="1">
    <location>
        <begin position="7"/>
        <end position="127"/>
    </location>
</feature>
<dbReference type="EMBL" id="JAAGOB010000018">
    <property type="protein sequence ID" value="NED98263.1"/>
    <property type="molecule type" value="Genomic_DNA"/>
</dbReference>
<reference evidence="3 4" key="1">
    <citation type="submission" date="2020-02" db="EMBL/GenBank/DDBJ databases">
        <authorList>
            <person name="Li X.-J."/>
            <person name="Feng X.-M."/>
        </authorList>
    </citation>
    <scope>NUCLEOTIDE SEQUENCE [LARGE SCALE GENOMIC DNA]</scope>
    <source>
        <strain evidence="3 4">CGMCC 4.7225</strain>
    </source>
</reference>
<dbReference type="AlphaFoldDB" id="A0A6N9YT96"/>
<sequence length="521" mass="54100">MSLTVREILDLPVVRAASPALMTAPRGLNHVVTWAHSSEIFEIGPLLSGGELLLTTGLGLSGADAGARRFWVRDLAQRQVAAVAIEVGRSFPALPDELADEADRCALPLIRLDRVVPFEQICRAVNTVLLDRESTALRLVDELSHQLFAALTRGGLSAVAHCVADLTARPVMVATESGQPVAVSGVASAKALNRLADRAVARASIVVDGRRWGEVLIGQRQSAEDGGTADGPVMADAGMGTSAHGHGDPWSPDVLTAAAQRTASAAAVAVAHLGDSPGESGPVATALLEELLTGNVVSEHELVVRAGLAGLHPRVGALVLGVVGNAADPVAATAALRAAGAPGGLIAGRVGGRVVAIVAAGRDDADPVGTLVDRLREHGSAEQEFSCVVGPAVPLPRAGRSLGEAYRAAEGAGPGVWAWRETLPDRLLGLLGDDDRRHLVDDVLGPLRRWDAAHGSDLVRTVEVYLRHGSSPTRAAGVLHIRRQSLHQRLIRAEELLGYALDDPAAVLPLLLASRAVGPAR</sequence>
<name>A0A6N9YT96_9ACTN</name>
<accession>A0A6N9YT96</accession>
<evidence type="ECO:0008006" key="5">
    <source>
        <dbReference type="Google" id="ProtNLM"/>
    </source>
</evidence>
<dbReference type="RefSeq" id="WP_163821054.1">
    <property type="nucleotide sequence ID" value="NZ_JAAGOB010000018.1"/>
</dbReference>
<dbReference type="InterPro" id="IPR051448">
    <property type="entry name" value="CdaR-like_regulators"/>
</dbReference>